<sequence length="118" mass="13587">MATTSTIRHPVELLEAFEENFNVTTKISSKTTKKELKSIKETFKRKAERMQLIWDRSMKAHAVAGSEATLFTNEFQAVRKDLCLQLLTTDYKNRYADEFERVSGSGDFFRLLESIIGT</sequence>
<evidence type="ECO:0000313" key="2">
    <source>
        <dbReference type="Proteomes" id="UP000001307"/>
    </source>
</evidence>
<feature type="non-terminal residue" evidence="1">
    <location>
        <position position="118"/>
    </location>
</feature>
<dbReference type="Proteomes" id="UP000001307">
    <property type="component" value="Unassembled WGS sequence"/>
</dbReference>
<proteinExistence type="predicted"/>
<reference evidence="1" key="1">
    <citation type="journal article" date="2010" name="Science">
        <title>Plasticity of animal genome architecture unmasked by rapid evolution of a pelagic tunicate.</title>
        <authorList>
            <person name="Denoeud F."/>
            <person name="Henriet S."/>
            <person name="Mungpakdee S."/>
            <person name="Aury J.M."/>
            <person name="Da Silva C."/>
            <person name="Brinkmann H."/>
            <person name="Mikhaleva J."/>
            <person name="Olsen L.C."/>
            <person name="Jubin C."/>
            <person name="Canestro C."/>
            <person name="Bouquet J.M."/>
            <person name="Danks G."/>
            <person name="Poulain J."/>
            <person name="Campsteijn C."/>
            <person name="Adamski M."/>
            <person name="Cross I."/>
            <person name="Yadetie F."/>
            <person name="Muffato M."/>
            <person name="Louis A."/>
            <person name="Butcher S."/>
            <person name="Tsagkogeorga G."/>
            <person name="Konrad A."/>
            <person name="Singh S."/>
            <person name="Jensen M.F."/>
            <person name="Cong E.H."/>
            <person name="Eikeseth-Otteraa H."/>
            <person name="Noel B."/>
            <person name="Anthouard V."/>
            <person name="Porcel B.M."/>
            <person name="Kachouri-Lafond R."/>
            <person name="Nishino A."/>
            <person name="Ugolini M."/>
            <person name="Chourrout P."/>
            <person name="Nishida H."/>
            <person name="Aasland R."/>
            <person name="Huzurbazar S."/>
            <person name="Westhof E."/>
            <person name="Delsuc F."/>
            <person name="Lehrach H."/>
            <person name="Reinhardt R."/>
            <person name="Weissenbach J."/>
            <person name="Roy S.W."/>
            <person name="Artiguenave F."/>
            <person name="Postlethwait J.H."/>
            <person name="Manak J.R."/>
            <person name="Thompson E.M."/>
            <person name="Jaillon O."/>
            <person name="Du Pasquier L."/>
            <person name="Boudinot P."/>
            <person name="Liberles D.A."/>
            <person name="Volff J.N."/>
            <person name="Philippe H."/>
            <person name="Lenhard B."/>
            <person name="Roest Crollius H."/>
            <person name="Wincker P."/>
            <person name="Chourrout D."/>
        </authorList>
    </citation>
    <scope>NUCLEOTIDE SEQUENCE [LARGE SCALE GENOMIC DNA]</scope>
</reference>
<dbReference type="AlphaFoldDB" id="E4Y0J9"/>
<dbReference type="InParanoid" id="E4Y0J9"/>
<evidence type="ECO:0000313" key="1">
    <source>
        <dbReference type="EMBL" id="CBY15407.1"/>
    </source>
</evidence>
<accession>E4Y0J9</accession>
<protein>
    <submittedName>
        <fullName evidence="1">Uncharacterized protein</fullName>
    </submittedName>
</protein>
<dbReference type="EMBL" id="FN653504">
    <property type="protein sequence ID" value="CBY15407.1"/>
    <property type="molecule type" value="Genomic_DNA"/>
</dbReference>
<name>E4Y0J9_OIKDI</name>
<keyword evidence="2" id="KW-1185">Reference proteome</keyword>
<gene>
    <name evidence="1" type="ORF">GSOID_T00012323001</name>
</gene>
<organism evidence="1">
    <name type="scientific">Oikopleura dioica</name>
    <name type="common">Tunicate</name>
    <dbReference type="NCBI Taxonomy" id="34765"/>
    <lineage>
        <taxon>Eukaryota</taxon>
        <taxon>Metazoa</taxon>
        <taxon>Chordata</taxon>
        <taxon>Tunicata</taxon>
        <taxon>Appendicularia</taxon>
        <taxon>Copelata</taxon>
        <taxon>Oikopleuridae</taxon>
        <taxon>Oikopleura</taxon>
    </lineage>
</organism>